<feature type="compositionally biased region" description="Basic and acidic residues" evidence="1">
    <location>
        <begin position="40"/>
        <end position="49"/>
    </location>
</feature>
<proteinExistence type="predicted"/>
<keyword evidence="3" id="KW-1185">Reference proteome</keyword>
<feature type="region of interest" description="Disordered" evidence="1">
    <location>
        <begin position="1"/>
        <end position="59"/>
    </location>
</feature>
<dbReference type="AlphaFoldDB" id="A0A9X3EP90"/>
<name>A0A9X3EP90_9BACT</name>
<protein>
    <submittedName>
        <fullName evidence="2">Uncharacterized protein</fullName>
    </submittedName>
</protein>
<dbReference type="RefSeq" id="WP_267770021.1">
    <property type="nucleotide sequence ID" value="NZ_JAPNKE010000002.1"/>
</dbReference>
<comment type="caution">
    <text evidence="2">The sequence shown here is derived from an EMBL/GenBank/DDBJ whole genome shotgun (WGS) entry which is preliminary data.</text>
</comment>
<evidence type="ECO:0000313" key="3">
    <source>
        <dbReference type="Proteomes" id="UP001150924"/>
    </source>
</evidence>
<gene>
    <name evidence="2" type="ORF">OV079_17960</name>
</gene>
<reference evidence="2" key="1">
    <citation type="submission" date="2022-11" db="EMBL/GenBank/DDBJ databases">
        <title>Minimal conservation of predation-associated metabolite biosynthetic gene clusters underscores biosynthetic potential of Myxococcota including descriptions for ten novel species: Archangium lansinium sp. nov., Myxococcus landrumus sp. nov., Nannocystis bai.</title>
        <authorList>
            <person name="Ahearne A."/>
            <person name="Stevens C."/>
            <person name="Phillips K."/>
        </authorList>
    </citation>
    <scope>NUCLEOTIDE SEQUENCE</scope>
    <source>
        <strain evidence="2">Na p29</strain>
    </source>
</reference>
<dbReference type="Proteomes" id="UP001150924">
    <property type="component" value="Unassembled WGS sequence"/>
</dbReference>
<dbReference type="EMBL" id="JAPNKE010000002">
    <property type="protein sequence ID" value="MCY1007400.1"/>
    <property type="molecule type" value="Genomic_DNA"/>
</dbReference>
<organism evidence="2 3">
    <name type="scientific">Nannocystis pusilla</name>
    <dbReference type="NCBI Taxonomy" id="889268"/>
    <lineage>
        <taxon>Bacteria</taxon>
        <taxon>Pseudomonadati</taxon>
        <taxon>Myxococcota</taxon>
        <taxon>Polyangia</taxon>
        <taxon>Nannocystales</taxon>
        <taxon>Nannocystaceae</taxon>
        <taxon>Nannocystis</taxon>
    </lineage>
</organism>
<accession>A0A9X3EP90</accession>
<sequence length="59" mass="6678">MRPALEKQKQVPGKKIPGKRTPTLQIELELPRVPTDELDERPSPPEPSERGVAIVDFYV</sequence>
<evidence type="ECO:0000313" key="2">
    <source>
        <dbReference type="EMBL" id="MCY1007400.1"/>
    </source>
</evidence>
<evidence type="ECO:0000256" key="1">
    <source>
        <dbReference type="SAM" id="MobiDB-lite"/>
    </source>
</evidence>